<dbReference type="STRING" id="94237.ENSMMOP00000021722"/>
<dbReference type="SUPFAM" id="SSF52540">
    <property type="entry name" value="P-loop containing nucleoside triphosphate hydrolases"/>
    <property type="match status" value="1"/>
</dbReference>
<dbReference type="Pfam" id="PF00685">
    <property type="entry name" value="Sulfotransfer_1"/>
    <property type="match status" value="1"/>
</dbReference>
<dbReference type="InterPro" id="IPR000863">
    <property type="entry name" value="Sulfotransferase_dom"/>
</dbReference>
<organism evidence="5 6">
    <name type="scientific">Mola mola</name>
    <name type="common">Ocean sunfish</name>
    <name type="synonym">Tetraodon mola</name>
    <dbReference type="NCBI Taxonomy" id="94237"/>
    <lineage>
        <taxon>Eukaryota</taxon>
        <taxon>Metazoa</taxon>
        <taxon>Chordata</taxon>
        <taxon>Craniata</taxon>
        <taxon>Vertebrata</taxon>
        <taxon>Euteleostomi</taxon>
        <taxon>Actinopterygii</taxon>
        <taxon>Neopterygii</taxon>
        <taxon>Teleostei</taxon>
        <taxon>Neoteleostei</taxon>
        <taxon>Acanthomorphata</taxon>
        <taxon>Eupercaria</taxon>
        <taxon>Tetraodontiformes</taxon>
        <taxon>Molidae</taxon>
        <taxon>Mola</taxon>
    </lineage>
</organism>
<protein>
    <recommendedName>
        <fullName evidence="3">Sulfotransferase</fullName>
        <ecNumber evidence="3">2.8.2.-</ecNumber>
    </recommendedName>
</protein>
<dbReference type="Ensembl" id="ENSMMOT00000022083.1">
    <property type="protein sequence ID" value="ENSMMOP00000021722.1"/>
    <property type="gene ID" value="ENSMMOG00000016510.1"/>
</dbReference>
<accession>A0A3Q4BMK9</accession>
<comment type="similarity">
    <text evidence="1 3">Belongs to the sulfotransferase 1 family.</text>
</comment>
<evidence type="ECO:0000256" key="3">
    <source>
        <dbReference type="RuleBase" id="RU361155"/>
    </source>
</evidence>
<dbReference type="EC" id="2.8.2.-" evidence="3"/>
<proteinExistence type="inferred from homology"/>
<dbReference type="PANTHER" id="PTHR11783">
    <property type="entry name" value="SULFOTRANSFERASE SULT"/>
    <property type="match status" value="1"/>
</dbReference>
<dbReference type="Gene3D" id="3.40.50.300">
    <property type="entry name" value="P-loop containing nucleotide triphosphate hydrolases"/>
    <property type="match status" value="1"/>
</dbReference>
<dbReference type="InterPro" id="IPR027417">
    <property type="entry name" value="P-loop_NTPase"/>
</dbReference>
<dbReference type="AlphaFoldDB" id="A0A3Q4BMK9"/>
<sequence>MFGSWFDHVKSWLNAPDKGHIMYICYEDMLMDLKSSVARIARFLEKPLDADVMEKIAERCLFKNMKQNKMSNYSTVPQEMIDQTKSKFHRKGIAGDWKNLLTVAEAEHF</sequence>
<reference evidence="5" key="1">
    <citation type="submission" date="2025-08" db="UniProtKB">
        <authorList>
            <consortium name="Ensembl"/>
        </authorList>
    </citation>
    <scope>IDENTIFICATION</scope>
</reference>
<reference evidence="5" key="2">
    <citation type="submission" date="2025-09" db="UniProtKB">
        <authorList>
            <consortium name="Ensembl"/>
        </authorList>
    </citation>
    <scope>IDENTIFICATION</scope>
</reference>
<name>A0A3Q4BMK9_MOLML</name>
<dbReference type="Proteomes" id="UP000261620">
    <property type="component" value="Unplaced"/>
</dbReference>
<evidence type="ECO:0000313" key="6">
    <source>
        <dbReference type="Proteomes" id="UP000261620"/>
    </source>
</evidence>
<evidence type="ECO:0000313" key="5">
    <source>
        <dbReference type="Ensembl" id="ENSMMOP00000021722.1"/>
    </source>
</evidence>
<evidence type="ECO:0000256" key="1">
    <source>
        <dbReference type="ARBA" id="ARBA00005771"/>
    </source>
</evidence>
<dbReference type="OMA" id="YCLFCRG"/>
<evidence type="ECO:0000256" key="2">
    <source>
        <dbReference type="ARBA" id="ARBA00022679"/>
    </source>
</evidence>
<evidence type="ECO:0000259" key="4">
    <source>
        <dbReference type="Pfam" id="PF00685"/>
    </source>
</evidence>
<keyword evidence="6" id="KW-1185">Reference proteome</keyword>
<feature type="domain" description="Sulfotransferase" evidence="4">
    <location>
        <begin position="2"/>
        <end position="109"/>
    </location>
</feature>
<dbReference type="GO" id="GO:0008146">
    <property type="term" value="F:sulfotransferase activity"/>
    <property type="evidence" value="ECO:0007669"/>
    <property type="project" value="InterPro"/>
</dbReference>
<keyword evidence="2 3" id="KW-0808">Transferase</keyword>